<evidence type="ECO:0000256" key="10">
    <source>
        <dbReference type="ARBA" id="ARBA00023012"/>
    </source>
</evidence>
<dbReference type="Pfam" id="PF00512">
    <property type="entry name" value="HisKA"/>
    <property type="match status" value="1"/>
</dbReference>
<keyword evidence="17" id="KW-0812">Transmembrane</keyword>
<dbReference type="InterPro" id="IPR005467">
    <property type="entry name" value="His_kinase_dom"/>
</dbReference>
<name>A0AAW3JUN5_9FIRM</name>
<dbReference type="Gene3D" id="3.30.565.10">
    <property type="entry name" value="Histidine kinase-like ATPase, C-terminal domain"/>
    <property type="match status" value="1"/>
</dbReference>
<dbReference type="FunFam" id="3.30.565.10:FF:000010">
    <property type="entry name" value="Sensor histidine kinase RcsC"/>
    <property type="match status" value="1"/>
</dbReference>
<dbReference type="InterPro" id="IPR003661">
    <property type="entry name" value="HisK_dim/P_dom"/>
</dbReference>
<gene>
    <name evidence="20" type="ORF">APZ18_00690</name>
</gene>
<dbReference type="CDD" id="cd17546">
    <property type="entry name" value="REC_hyHK_CKI1_RcsC-like"/>
    <property type="match status" value="1"/>
</dbReference>
<keyword evidence="5 15" id="KW-0597">Phosphoprotein</keyword>
<dbReference type="Gene3D" id="3.40.50.2300">
    <property type="match status" value="1"/>
</dbReference>
<accession>A0AAW3JUN5</accession>
<dbReference type="RefSeq" id="WP_055940615.1">
    <property type="nucleotide sequence ID" value="NZ_JAQDCV010000006.1"/>
</dbReference>
<evidence type="ECO:0000256" key="2">
    <source>
        <dbReference type="ARBA" id="ARBA00006402"/>
    </source>
</evidence>
<feature type="transmembrane region" description="Helical" evidence="17">
    <location>
        <begin position="35"/>
        <end position="57"/>
    </location>
</feature>
<dbReference type="InterPro" id="IPR003594">
    <property type="entry name" value="HATPase_dom"/>
</dbReference>
<dbReference type="AlphaFoldDB" id="A0AAW3JUN5"/>
<comment type="subunit">
    <text evidence="12">At low DSF concentrations, interacts with RpfF.</text>
</comment>
<feature type="compositionally biased region" description="Basic and acidic residues" evidence="16">
    <location>
        <begin position="655"/>
        <end position="664"/>
    </location>
</feature>
<evidence type="ECO:0000256" key="9">
    <source>
        <dbReference type="ARBA" id="ARBA00022840"/>
    </source>
</evidence>
<dbReference type="GO" id="GO:0005524">
    <property type="term" value="F:ATP binding"/>
    <property type="evidence" value="ECO:0007669"/>
    <property type="project" value="UniProtKB-KW"/>
</dbReference>
<dbReference type="GO" id="GO:0000155">
    <property type="term" value="F:phosphorelay sensor kinase activity"/>
    <property type="evidence" value="ECO:0007669"/>
    <property type="project" value="InterPro"/>
</dbReference>
<dbReference type="Pfam" id="PF00072">
    <property type="entry name" value="Response_reg"/>
    <property type="match status" value="1"/>
</dbReference>
<feature type="transmembrane region" description="Helical" evidence="17">
    <location>
        <begin position="140"/>
        <end position="161"/>
    </location>
</feature>
<evidence type="ECO:0000313" key="21">
    <source>
        <dbReference type="Proteomes" id="UP000050833"/>
    </source>
</evidence>
<dbReference type="InterPro" id="IPR036097">
    <property type="entry name" value="HisK_dim/P_sf"/>
</dbReference>
<evidence type="ECO:0000256" key="8">
    <source>
        <dbReference type="ARBA" id="ARBA00022777"/>
    </source>
</evidence>
<dbReference type="PROSITE" id="PS50110">
    <property type="entry name" value="RESPONSE_REGULATORY"/>
    <property type="match status" value="1"/>
</dbReference>
<dbReference type="InterPro" id="IPR011006">
    <property type="entry name" value="CheY-like_superfamily"/>
</dbReference>
<dbReference type="EMBL" id="LLKB01000001">
    <property type="protein sequence ID" value="KQC85758.1"/>
    <property type="molecule type" value="Genomic_DNA"/>
</dbReference>
<comment type="catalytic activity">
    <reaction evidence="1">
        <text>ATP + protein L-histidine = ADP + protein N-phospho-L-histidine.</text>
        <dbReference type="EC" id="2.7.13.3"/>
    </reaction>
</comment>
<dbReference type="EC" id="2.7.13.3" evidence="3"/>
<evidence type="ECO:0000259" key="18">
    <source>
        <dbReference type="PROSITE" id="PS50109"/>
    </source>
</evidence>
<keyword evidence="21" id="KW-1185">Reference proteome</keyword>
<evidence type="ECO:0000256" key="16">
    <source>
        <dbReference type="SAM" id="MobiDB-lite"/>
    </source>
</evidence>
<feature type="compositionally biased region" description="Polar residues" evidence="16">
    <location>
        <begin position="638"/>
        <end position="654"/>
    </location>
</feature>
<feature type="transmembrane region" description="Helical" evidence="17">
    <location>
        <begin position="6"/>
        <end position="23"/>
    </location>
</feature>
<dbReference type="SMART" id="SM00448">
    <property type="entry name" value="REC"/>
    <property type="match status" value="1"/>
</dbReference>
<comment type="caution">
    <text evidence="20">The sequence shown here is derived from an EMBL/GenBank/DDBJ whole genome shotgun (WGS) entry which is preliminary data.</text>
</comment>
<dbReference type="SUPFAM" id="SSF55874">
    <property type="entry name" value="ATPase domain of HSP90 chaperone/DNA topoisomerase II/histidine kinase"/>
    <property type="match status" value="1"/>
</dbReference>
<dbReference type="Gene3D" id="1.10.287.130">
    <property type="match status" value="1"/>
</dbReference>
<keyword evidence="10" id="KW-0902">Two-component regulatory system</keyword>
<dbReference type="PANTHER" id="PTHR45339:SF1">
    <property type="entry name" value="HYBRID SIGNAL TRANSDUCTION HISTIDINE KINASE J"/>
    <property type="match status" value="1"/>
</dbReference>
<dbReference type="PRINTS" id="PR00344">
    <property type="entry name" value="BCTRLSENSOR"/>
</dbReference>
<organism evidence="20 21">
    <name type="scientific">Butyribacter intestini</name>
    <dbReference type="NCBI Taxonomy" id="1703332"/>
    <lineage>
        <taxon>Bacteria</taxon>
        <taxon>Bacillati</taxon>
        <taxon>Bacillota</taxon>
        <taxon>Clostridia</taxon>
        <taxon>Lachnospirales</taxon>
        <taxon>Lachnospiraceae</taxon>
        <taxon>Butyribacter</taxon>
    </lineage>
</organism>
<keyword evidence="7" id="KW-0547">Nucleotide-binding</keyword>
<feature type="transmembrane region" description="Helical" evidence="17">
    <location>
        <begin position="69"/>
        <end position="92"/>
    </location>
</feature>
<evidence type="ECO:0000256" key="4">
    <source>
        <dbReference type="ARBA" id="ARBA00018672"/>
    </source>
</evidence>
<feature type="transmembrane region" description="Helical" evidence="17">
    <location>
        <begin position="104"/>
        <end position="120"/>
    </location>
</feature>
<evidence type="ECO:0000256" key="1">
    <source>
        <dbReference type="ARBA" id="ARBA00000085"/>
    </source>
</evidence>
<evidence type="ECO:0000256" key="11">
    <source>
        <dbReference type="ARBA" id="ARBA00024867"/>
    </source>
</evidence>
<dbReference type="PANTHER" id="PTHR45339">
    <property type="entry name" value="HYBRID SIGNAL TRANSDUCTION HISTIDINE KINASE J"/>
    <property type="match status" value="1"/>
</dbReference>
<evidence type="ECO:0000256" key="13">
    <source>
        <dbReference type="ARBA" id="ARBA00068150"/>
    </source>
</evidence>
<dbReference type="SMART" id="SM00387">
    <property type="entry name" value="HATPase_c"/>
    <property type="match status" value="1"/>
</dbReference>
<evidence type="ECO:0000256" key="7">
    <source>
        <dbReference type="ARBA" id="ARBA00022741"/>
    </source>
</evidence>
<protein>
    <recommendedName>
        <fullName evidence="14">Circadian input-output histidine kinase CikA</fullName>
        <ecNumber evidence="3">2.7.13.3</ecNumber>
    </recommendedName>
    <alternativeName>
        <fullName evidence="13">Sensory/regulatory protein RpfC</fullName>
    </alternativeName>
    <alternativeName>
        <fullName evidence="4">Stage 0 sporulation protein A homolog</fullName>
    </alternativeName>
</protein>
<feature type="domain" description="Histidine kinase" evidence="18">
    <location>
        <begin position="246"/>
        <end position="467"/>
    </location>
</feature>
<keyword evidence="8" id="KW-0418">Kinase</keyword>
<dbReference type="CDD" id="cd00082">
    <property type="entry name" value="HisKA"/>
    <property type="match status" value="1"/>
</dbReference>
<feature type="region of interest" description="Disordered" evidence="16">
    <location>
        <begin position="632"/>
        <end position="670"/>
    </location>
</feature>
<dbReference type="Proteomes" id="UP000050833">
    <property type="component" value="Unassembled WGS sequence"/>
</dbReference>
<evidence type="ECO:0000256" key="3">
    <source>
        <dbReference type="ARBA" id="ARBA00012438"/>
    </source>
</evidence>
<dbReference type="SUPFAM" id="SSF52172">
    <property type="entry name" value="CheY-like"/>
    <property type="match status" value="1"/>
</dbReference>
<evidence type="ECO:0000256" key="14">
    <source>
        <dbReference type="ARBA" id="ARBA00074306"/>
    </source>
</evidence>
<dbReference type="Pfam" id="PF02518">
    <property type="entry name" value="HATPase_c"/>
    <property type="match status" value="1"/>
</dbReference>
<dbReference type="FunFam" id="1.10.287.130:FF:000002">
    <property type="entry name" value="Two-component osmosensing histidine kinase"/>
    <property type="match status" value="1"/>
</dbReference>
<dbReference type="InterPro" id="IPR036890">
    <property type="entry name" value="HATPase_C_sf"/>
</dbReference>
<feature type="modified residue" description="4-aspartylphosphate" evidence="15">
    <location>
        <position position="746"/>
    </location>
</feature>
<dbReference type="InterPro" id="IPR001789">
    <property type="entry name" value="Sig_transdc_resp-reg_receiver"/>
</dbReference>
<evidence type="ECO:0000256" key="5">
    <source>
        <dbReference type="ARBA" id="ARBA00022553"/>
    </source>
</evidence>
<reference evidence="20 21" key="1">
    <citation type="submission" date="2015-10" db="EMBL/GenBank/DDBJ databases">
        <title>Butyribacter intestini gen. nov., sp. nov., a butyric acid-producing bacterium of the family Lachnospiraceae isolated from the human faeces.</title>
        <authorList>
            <person name="Zou Y."/>
            <person name="Xue W."/>
            <person name="Luo G."/>
            <person name="Lv M."/>
        </authorList>
    </citation>
    <scope>NUCLEOTIDE SEQUENCE [LARGE SCALE GENOMIC DNA]</scope>
    <source>
        <strain evidence="20 21">TF01-11</strain>
    </source>
</reference>
<keyword evidence="17" id="KW-1133">Transmembrane helix</keyword>
<comment type="function">
    <text evidence="11">May play the central regulatory role in sporulation. It may be an element of the effector pathway responsible for the activation of sporulation genes in response to nutritional stress. Spo0A may act in concert with spo0H (a sigma factor) to control the expression of some genes that are critical to the sporulation process.</text>
</comment>
<dbReference type="SUPFAM" id="SSF47384">
    <property type="entry name" value="Homodimeric domain of signal transducing histidine kinase"/>
    <property type="match status" value="1"/>
</dbReference>
<dbReference type="SMART" id="SM00388">
    <property type="entry name" value="HisKA"/>
    <property type="match status" value="1"/>
</dbReference>
<comment type="similarity">
    <text evidence="2">In the N-terminal section; belongs to the phytochrome family.</text>
</comment>
<dbReference type="CDD" id="cd16922">
    <property type="entry name" value="HATPase_EvgS-ArcB-TorS-like"/>
    <property type="match status" value="1"/>
</dbReference>
<evidence type="ECO:0000259" key="19">
    <source>
        <dbReference type="PROSITE" id="PS50110"/>
    </source>
</evidence>
<feature type="transmembrane region" description="Helical" evidence="17">
    <location>
        <begin position="173"/>
        <end position="189"/>
    </location>
</feature>
<evidence type="ECO:0000256" key="17">
    <source>
        <dbReference type="SAM" id="Phobius"/>
    </source>
</evidence>
<keyword evidence="9" id="KW-0067">ATP-binding</keyword>
<evidence type="ECO:0000256" key="12">
    <source>
        <dbReference type="ARBA" id="ARBA00064003"/>
    </source>
</evidence>
<evidence type="ECO:0000313" key="20">
    <source>
        <dbReference type="EMBL" id="KQC85758.1"/>
    </source>
</evidence>
<proteinExistence type="inferred from homology"/>
<dbReference type="InterPro" id="IPR004358">
    <property type="entry name" value="Sig_transdc_His_kin-like_C"/>
</dbReference>
<evidence type="ECO:0000256" key="15">
    <source>
        <dbReference type="PROSITE-ProRule" id="PRU00169"/>
    </source>
</evidence>
<keyword evidence="6" id="KW-0808">Transferase</keyword>
<feature type="domain" description="Response regulatory" evidence="19">
    <location>
        <begin position="696"/>
        <end position="815"/>
    </location>
</feature>
<dbReference type="PROSITE" id="PS50109">
    <property type="entry name" value="HIS_KIN"/>
    <property type="match status" value="1"/>
</dbReference>
<keyword evidence="17" id="KW-0472">Membrane</keyword>
<evidence type="ECO:0000256" key="6">
    <source>
        <dbReference type="ARBA" id="ARBA00022679"/>
    </source>
</evidence>
<sequence>MKWNYDFYIASSVVLIVLIIYYYRVAELNKLSRRIYGYFQIICLASCVTDMFSTVVLRKYFPDMTGLNYFGQMVGYTFQHLIPCMYFFYIVSMARDIKTIRKKMLFWAIPAIIEQVMIWTDYFTDALFSYSVSEGYRRGPFMPVLIVCTVYYFAAAIVQAFSKESVLERRYKLVTIWFMLLSFAAMLTQMLNPEIVVIGASSALGCLIMQMTLQNNILIRQANHKEIEARQAAEEANRAKSTFLANMSHEIRTPMNAICGMADILEKCELTPLEHEYVETIQTAAESLLSIINDVLDFSKIDAGKMELCPVEYRFDSFIEGIENVISARIFDKKLEFEVSMSEGIPIYMYGDYAKINQILINILSNAVKFTDSGKIKLDIRSKQINKNNIELSFAVSDTGIGIKKEDMGKLFNQFSQVDAMRNRKREGTGLGLALAKKIAQLMGGDIEVRSEYNVGSCFTARINQRICNDDSEELRREAADKYRNKTIFLYENDYSSRTHLIEIFEQLNLHVICINSIDEIGREVYNIYSDEQKLFVYNYNAYLRVKNKFSSKELLKKIKNIALLEFYTVFEENEMPGLYIRKPYDLFKIYRVLFEEKLDGYNINAIGKLLKNGHADNSLIKLDNADVEVDKSRSYKENNQPESRQKAVNGSDNNIEKAQESGDVRGNTNRNIKEENFKKQDSAVKVSGDMFKNIRVAIVDDNKVNLRVAVTQLRQLGVMAEVFSSGGAIIKALERERKYDMIFMDHMMPEMDGIETTKVIRNMASQDCKDVPIIALTANAVTGVEREYKEAGMNGWMFKPVKLDDFKEILLKFVSKEKVS</sequence>